<feature type="domain" description="ParB-like N-terminal" evidence="1">
    <location>
        <begin position="31"/>
        <end position="80"/>
    </location>
</feature>
<protein>
    <submittedName>
        <fullName evidence="2">ParB N-terminal domain-containing protein</fullName>
    </submittedName>
</protein>
<dbReference type="SUPFAM" id="SSF110849">
    <property type="entry name" value="ParB/Sulfiredoxin"/>
    <property type="match status" value="1"/>
</dbReference>
<dbReference type="InterPro" id="IPR036086">
    <property type="entry name" value="ParB/Sulfiredoxin_sf"/>
</dbReference>
<reference evidence="2 3" key="2">
    <citation type="submission" date="2023-06" db="EMBL/GenBank/DDBJ databases">
        <title>Itaconate inhibition of nontuberculous mycobacteria.</title>
        <authorList>
            <person name="Breen P."/>
            <person name="Zimbric M."/>
            <person name="Caverly L."/>
        </authorList>
    </citation>
    <scope>NUCLEOTIDE SEQUENCE [LARGE SCALE GENOMIC DNA]</scope>
    <source>
        <strain evidence="2 3">FLAC1071</strain>
    </source>
</reference>
<dbReference type="Gene3D" id="3.90.1530.10">
    <property type="entry name" value="Conserved hypothetical protein from pyrococcus furiosus pfu- 392566-001, ParB domain"/>
    <property type="match status" value="1"/>
</dbReference>
<dbReference type="RefSeq" id="WP_072501569.1">
    <property type="nucleotide sequence ID" value="NZ_CP012886.2"/>
</dbReference>
<reference evidence="3" key="1">
    <citation type="submission" date="2023-06" db="EMBL/GenBank/DDBJ databases">
        <title>Itaconate inhibition of nontuberculous mycobacteria.</title>
        <authorList>
            <person name="Spilker T."/>
        </authorList>
    </citation>
    <scope>NUCLEOTIDE SEQUENCE [LARGE SCALE GENOMIC DNA]</scope>
    <source>
        <strain evidence="3">FLAC1071</strain>
    </source>
</reference>
<evidence type="ECO:0000259" key="1">
    <source>
        <dbReference type="Pfam" id="PF02195"/>
    </source>
</evidence>
<evidence type="ECO:0000313" key="3">
    <source>
        <dbReference type="Proteomes" id="UP001529272"/>
    </source>
</evidence>
<dbReference type="EMBL" id="JASZZX010000016">
    <property type="protein sequence ID" value="MDM3927756.1"/>
    <property type="molecule type" value="Genomic_DNA"/>
</dbReference>
<sequence>MVLPTSELKAYMSCLADSPMTDPHMSLSHPNLINEIKESGVQYPISVHTDGTHAIIDDGKHRVRAAEGLGISELPVIVTRKPQFPPAAHAAWMRTPVGTSLRQYLDHAQ</sequence>
<dbReference type="Pfam" id="PF02195">
    <property type="entry name" value="ParB_N"/>
    <property type="match status" value="1"/>
</dbReference>
<organism evidence="2 3">
    <name type="scientific">Mycobacterium intracellulare subsp. chimaera</name>
    <dbReference type="NCBI Taxonomy" id="222805"/>
    <lineage>
        <taxon>Bacteria</taxon>
        <taxon>Bacillati</taxon>
        <taxon>Actinomycetota</taxon>
        <taxon>Actinomycetes</taxon>
        <taxon>Mycobacteriales</taxon>
        <taxon>Mycobacteriaceae</taxon>
        <taxon>Mycobacterium</taxon>
        <taxon>Mycobacterium avium complex (MAC)</taxon>
    </lineage>
</organism>
<keyword evidence="3" id="KW-1185">Reference proteome</keyword>
<proteinExistence type="predicted"/>
<comment type="caution">
    <text evidence="2">The sequence shown here is derived from an EMBL/GenBank/DDBJ whole genome shotgun (WGS) entry which is preliminary data.</text>
</comment>
<name>A0ABT7P383_MYCIT</name>
<dbReference type="InterPro" id="IPR003115">
    <property type="entry name" value="ParB_N"/>
</dbReference>
<gene>
    <name evidence="2" type="ORF">QRB35_17235</name>
</gene>
<accession>A0ABT7P383</accession>
<evidence type="ECO:0000313" key="2">
    <source>
        <dbReference type="EMBL" id="MDM3927756.1"/>
    </source>
</evidence>
<dbReference type="Proteomes" id="UP001529272">
    <property type="component" value="Unassembled WGS sequence"/>
</dbReference>